<organism evidence="1 2">
    <name type="scientific">Trypanosoma rangeli SC58</name>
    <dbReference type="NCBI Taxonomy" id="429131"/>
    <lineage>
        <taxon>Eukaryota</taxon>
        <taxon>Discoba</taxon>
        <taxon>Euglenozoa</taxon>
        <taxon>Kinetoplastea</taxon>
        <taxon>Metakinetoplastina</taxon>
        <taxon>Trypanosomatida</taxon>
        <taxon>Trypanosomatidae</taxon>
        <taxon>Trypanosoma</taxon>
        <taxon>Herpetosoma</taxon>
    </lineage>
</organism>
<dbReference type="Proteomes" id="UP000031737">
    <property type="component" value="Unassembled WGS sequence"/>
</dbReference>
<evidence type="ECO:0000313" key="1">
    <source>
        <dbReference type="EMBL" id="ESL10064.1"/>
    </source>
</evidence>
<dbReference type="VEuPathDB" id="TriTrypDB:TRSC58_02207"/>
<dbReference type="AlphaFoldDB" id="A0A061J5E9"/>
<dbReference type="EMBL" id="AUPL01002207">
    <property type="protein sequence ID" value="ESL10064.1"/>
    <property type="molecule type" value="Genomic_DNA"/>
</dbReference>
<reference evidence="1 2" key="1">
    <citation type="submission" date="2013-07" db="EMBL/GenBank/DDBJ databases">
        <authorList>
            <person name="Stoco P.H."/>
            <person name="Wagner G."/>
            <person name="Gerber A."/>
            <person name="Zaha A."/>
            <person name="Thompson C."/>
            <person name="Bartholomeu D.C."/>
            <person name="Luckemeyer D.D."/>
            <person name="Bahia D."/>
            <person name="Loreto E."/>
            <person name="Prestes E.B."/>
            <person name="Lima F.M."/>
            <person name="Rodrigues-Luiz G."/>
            <person name="Vallejo G.A."/>
            <person name="Filho J.F."/>
            <person name="Monteiro K.M."/>
            <person name="Tyler K.M."/>
            <person name="de Almeida L.G."/>
            <person name="Ortiz M.F."/>
            <person name="Siervo M.A."/>
            <person name="de Moraes M.H."/>
            <person name="Cunha O.L."/>
            <person name="Mendonca-Neto R."/>
            <person name="Silva R."/>
            <person name="Teixeira S.M."/>
            <person name="Murta S.M."/>
            <person name="Sincero T.C."/>
            <person name="Mendes T.A."/>
            <person name="Urmenyi T.P."/>
            <person name="Silva V.G."/>
            <person name="da Rocha W.D."/>
            <person name="Andersson B."/>
            <person name="Romanha A.J."/>
            <person name="Steindel M."/>
            <person name="de Vasconcelos A.T."/>
            <person name="Grisard E.C."/>
        </authorList>
    </citation>
    <scope>NUCLEOTIDE SEQUENCE [LARGE SCALE GENOMIC DNA]</scope>
    <source>
        <strain evidence="1 2">SC58</strain>
    </source>
</reference>
<keyword evidence="2" id="KW-1185">Reference proteome</keyword>
<protein>
    <submittedName>
        <fullName evidence="1">Uncharacterized protein</fullName>
    </submittedName>
</protein>
<gene>
    <name evidence="1" type="ORF">TRSC58_02207</name>
</gene>
<sequence>MPSEISPGTSSPLNLNIWSPVLPAVMMRTSQNNQEECCPSPCRGLTDSGVSELALSSSFYGVTHPTSPLALNGEASVRSVVKSGEKSHSPTHGSGGGGVCETTFATSLIEVPVQPTSARSGPEVIRLYPHDVVKCAEHHKERTVQNMWSFVNEAGKIIWVCRSDVTCKMQKGGRAVCRGSRFNEPRPSAFRSMASTPGATVTTMQTPQVGFSTPHINDHATASNGVSVYCIGNCGTFVATPVAVAASSNFTQPQFLQHAAHGDPMFWLSVPPLPPLPPLPPAVYAAAPGAGVVGGAPSAGVVSQFAFPPGCTWISPPLSR</sequence>
<accession>A0A061J5E9</accession>
<comment type="caution">
    <text evidence="1">The sequence shown here is derived from an EMBL/GenBank/DDBJ whole genome shotgun (WGS) entry which is preliminary data.</text>
</comment>
<proteinExistence type="predicted"/>
<evidence type="ECO:0000313" key="2">
    <source>
        <dbReference type="Proteomes" id="UP000031737"/>
    </source>
</evidence>
<dbReference type="OrthoDB" id="245984at2759"/>
<name>A0A061J5E9_TRYRA</name>